<dbReference type="PANTHER" id="PTHR11552">
    <property type="entry name" value="GLUCOSE-METHANOL-CHOLINE GMC OXIDOREDUCTASE"/>
    <property type="match status" value="1"/>
</dbReference>
<reference evidence="9 10" key="1">
    <citation type="submission" date="2018-09" db="EMBL/GenBank/DDBJ databases">
        <title>YIM 75507 draft genome.</title>
        <authorList>
            <person name="Tang S."/>
            <person name="Feng Y."/>
        </authorList>
    </citation>
    <scope>NUCLEOTIDE SEQUENCE [LARGE SCALE GENOMIC DNA]</scope>
    <source>
        <strain evidence="9 10">YIM 75507</strain>
    </source>
</reference>
<name>A0A3A4AEY7_9ACTN</name>
<dbReference type="GO" id="GO:0050660">
    <property type="term" value="F:flavin adenine dinucleotide binding"/>
    <property type="evidence" value="ECO:0007669"/>
    <property type="project" value="InterPro"/>
</dbReference>
<dbReference type="PANTHER" id="PTHR11552:SF147">
    <property type="entry name" value="CHOLINE DEHYDROGENASE, MITOCHONDRIAL"/>
    <property type="match status" value="1"/>
</dbReference>
<comment type="similarity">
    <text evidence="2 6">Belongs to the GMC oxidoreductase family.</text>
</comment>
<dbReference type="SUPFAM" id="SSF54373">
    <property type="entry name" value="FAD-linked reductases, C-terminal domain"/>
    <property type="match status" value="1"/>
</dbReference>
<dbReference type="InterPro" id="IPR012132">
    <property type="entry name" value="GMC_OxRdtase"/>
</dbReference>
<dbReference type="OrthoDB" id="3659813at2"/>
<dbReference type="PIRSF" id="PIRSF000137">
    <property type="entry name" value="Alcohol_oxidase"/>
    <property type="match status" value="1"/>
</dbReference>
<organism evidence="9 10">
    <name type="scientific">Bailinhaonella thermotolerans</name>
    <dbReference type="NCBI Taxonomy" id="1070861"/>
    <lineage>
        <taxon>Bacteria</taxon>
        <taxon>Bacillati</taxon>
        <taxon>Actinomycetota</taxon>
        <taxon>Actinomycetes</taxon>
        <taxon>Streptosporangiales</taxon>
        <taxon>Streptosporangiaceae</taxon>
        <taxon>Bailinhaonella</taxon>
    </lineage>
</organism>
<keyword evidence="4 5" id="KW-0274">FAD</keyword>
<evidence type="ECO:0000313" key="9">
    <source>
        <dbReference type="EMBL" id="RJL27215.1"/>
    </source>
</evidence>
<keyword evidence="10" id="KW-1185">Reference proteome</keyword>
<dbReference type="Gene3D" id="3.50.50.60">
    <property type="entry name" value="FAD/NAD(P)-binding domain"/>
    <property type="match status" value="1"/>
</dbReference>
<dbReference type="Pfam" id="PF05199">
    <property type="entry name" value="GMC_oxred_C"/>
    <property type="match status" value="1"/>
</dbReference>
<feature type="binding site" evidence="5">
    <location>
        <position position="214"/>
    </location>
    <ligand>
        <name>FAD</name>
        <dbReference type="ChEBI" id="CHEBI:57692"/>
    </ligand>
</feature>
<gene>
    <name evidence="9" type="ORF">D5H75_25825</name>
</gene>
<dbReference type="EMBL" id="QZEY01000011">
    <property type="protein sequence ID" value="RJL27215.1"/>
    <property type="molecule type" value="Genomic_DNA"/>
</dbReference>
<evidence type="ECO:0000256" key="3">
    <source>
        <dbReference type="ARBA" id="ARBA00022630"/>
    </source>
</evidence>
<dbReference type="AlphaFoldDB" id="A0A3A4AEY7"/>
<dbReference type="SUPFAM" id="SSF51905">
    <property type="entry name" value="FAD/NAD(P)-binding domain"/>
    <property type="match status" value="1"/>
</dbReference>
<dbReference type="PROSITE" id="PS00623">
    <property type="entry name" value="GMC_OXRED_1"/>
    <property type="match status" value="1"/>
</dbReference>
<feature type="region of interest" description="Disordered" evidence="7">
    <location>
        <begin position="166"/>
        <end position="186"/>
    </location>
</feature>
<evidence type="ECO:0000256" key="7">
    <source>
        <dbReference type="SAM" id="MobiDB-lite"/>
    </source>
</evidence>
<dbReference type="Pfam" id="PF00732">
    <property type="entry name" value="GMC_oxred_N"/>
    <property type="match status" value="1"/>
</dbReference>
<evidence type="ECO:0000256" key="4">
    <source>
        <dbReference type="ARBA" id="ARBA00022827"/>
    </source>
</evidence>
<comment type="cofactor">
    <cofactor evidence="1 5">
        <name>FAD</name>
        <dbReference type="ChEBI" id="CHEBI:57692"/>
    </cofactor>
</comment>
<comment type="caution">
    <text evidence="9">The sequence shown here is derived from an EMBL/GenBank/DDBJ whole genome shotgun (WGS) entry which is preliminary data.</text>
</comment>
<dbReference type="GO" id="GO:0016614">
    <property type="term" value="F:oxidoreductase activity, acting on CH-OH group of donors"/>
    <property type="evidence" value="ECO:0007669"/>
    <property type="project" value="InterPro"/>
</dbReference>
<evidence type="ECO:0000259" key="8">
    <source>
        <dbReference type="PROSITE" id="PS00623"/>
    </source>
</evidence>
<evidence type="ECO:0000256" key="1">
    <source>
        <dbReference type="ARBA" id="ARBA00001974"/>
    </source>
</evidence>
<dbReference type="InterPro" id="IPR036188">
    <property type="entry name" value="FAD/NAD-bd_sf"/>
</dbReference>
<feature type="domain" description="Glucose-methanol-choline oxidoreductase N-terminal" evidence="8">
    <location>
        <begin position="83"/>
        <end position="106"/>
    </location>
</feature>
<evidence type="ECO:0000256" key="2">
    <source>
        <dbReference type="ARBA" id="ARBA00010790"/>
    </source>
</evidence>
<evidence type="ECO:0000256" key="5">
    <source>
        <dbReference type="PIRSR" id="PIRSR000137-2"/>
    </source>
</evidence>
<dbReference type="RefSeq" id="WP_119929116.1">
    <property type="nucleotide sequence ID" value="NZ_QZEY01000011.1"/>
</dbReference>
<evidence type="ECO:0000256" key="6">
    <source>
        <dbReference type="RuleBase" id="RU003968"/>
    </source>
</evidence>
<dbReference type="InterPro" id="IPR000172">
    <property type="entry name" value="GMC_OxRdtase_N"/>
</dbReference>
<accession>A0A3A4AEY7</accession>
<dbReference type="Gene3D" id="3.30.410.40">
    <property type="match status" value="1"/>
</dbReference>
<sequence>MSDIPDVVVVGAGSAGAVLAARLSEDASRRVLLIEAGPDYRSADTPAALRGPNFSRALALRAFRWPLLARATPAQRPRAYACGRGVGGGSAVNGQLAVRPRPEDVARWPGWTWDRARALLAALEDDLDHGGEPGHGRHGPVPITRVPAAAWGPVSRALWDTPHPRHPDLNAPDAAGLSPTTWNRRDGMRVSTNDAYLEPARDRPNLRVLGDTEVTRVLFRGRAATGVETAGPDGTRRVTAGQVVLCAGAVHTAALLLRSGIGPARDLRDLGLPRVADLPGVGAGLSDHPSALLPLPLRPEARAPSLDTVSGACVLRLPVTAGRDGLPGDVQILPLDRGLTTASGGLLVSLMRPVSTGRVRLRDGDPQTPPEVDLRLLTDPGDLARMREALRHALRLARSAPFARVTPGPPPDIARLRDRPGDLDAWLLATCGGHSHAAGTCRMGDPGDPAAVTDPAGRVLGVENLRVADLSLLPAPVGGPPHLTAVLLAEHLARAF</sequence>
<proteinExistence type="inferred from homology"/>
<dbReference type="InterPro" id="IPR007867">
    <property type="entry name" value="GMC_OxRtase_C"/>
</dbReference>
<dbReference type="Proteomes" id="UP000265768">
    <property type="component" value="Unassembled WGS sequence"/>
</dbReference>
<keyword evidence="3 6" id="KW-0285">Flavoprotein</keyword>
<protein>
    <recommendedName>
        <fullName evidence="8">Glucose-methanol-choline oxidoreductase N-terminal domain-containing protein</fullName>
    </recommendedName>
</protein>
<evidence type="ECO:0000313" key="10">
    <source>
        <dbReference type="Proteomes" id="UP000265768"/>
    </source>
</evidence>